<dbReference type="KEGG" id="stac:ABII15_00295"/>
<dbReference type="RefSeq" id="WP_353940172.1">
    <property type="nucleotide sequence ID" value="NZ_CP159534.1"/>
</dbReference>
<dbReference type="EMBL" id="CP159534">
    <property type="protein sequence ID" value="XCJ68486.1"/>
    <property type="molecule type" value="Genomic_DNA"/>
</dbReference>
<name>A0AAU8IJS6_9ACTN</name>
<evidence type="ECO:0000313" key="1">
    <source>
        <dbReference type="EMBL" id="XCJ68486.1"/>
    </source>
</evidence>
<sequence length="69" mass="7249">MSDPHDAVTQAEAAASFLATQQITERACEKCGTMIAGVNGRYACGGCGWSNHWSEGLTQLPTSGDDSTR</sequence>
<proteinExistence type="predicted"/>
<accession>A0AAU8IJS6</accession>
<dbReference type="AlphaFoldDB" id="A0AAU8IJS6"/>
<protein>
    <submittedName>
        <fullName evidence="1">Uncharacterized protein</fullName>
    </submittedName>
</protein>
<organism evidence="1">
    <name type="scientific">Streptomyces tabacisoli</name>
    <dbReference type="NCBI Taxonomy" id="3156398"/>
    <lineage>
        <taxon>Bacteria</taxon>
        <taxon>Bacillati</taxon>
        <taxon>Actinomycetota</taxon>
        <taxon>Actinomycetes</taxon>
        <taxon>Kitasatosporales</taxon>
        <taxon>Streptomycetaceae</taxon>
        <taxon>Streptomyces</taxon>
    </lineage>
</organism>
<gene>
    <name evidence="1" type="ORF">ABII15_00295</name>
</gene>
<reference evidence="1" key="1">
    <citation type="submission" date="2024-06" db="EMBL/GenBank/DDBJ databases">
        <title>Streptomyces sp. strain HUAS MG91 genome sequences.</title>
        <authorList>
            <person name="Mo P."/>
        </authorList>
    </citation>
    <scope>NUCLEOTIDE SEQUENCE</scope>
    <source>
        <strain evidence="1">HUAS MG91</strain>
    </source>
</reference>